<evidence type="ECO:0000313" key="1">
    <source>
        <dbReference type="EMBL" id="JAD31343.1"/>
    </source>
</evidence>
<protein>
    <submittedName>
        <fullName evidence="1">Uncharacterized protein</fullName>
    </submittedName>
</protein>
<reference evidence="1" key="1">
    <citation type="submission" date="2014-09" db="EMBL/GenBank/DDBJ databases">
        <authorList>
            <person name="Magalhaes I.L.F."/>
            <person name="Oliveira U."/>
            <person name="Santos F.R."/>
            <person name="Vidigal T.H.D.A."/>
            <person name="Brescovit A.D."/>
            <person name="Santos A.J."/>
        </authorList>
    </citation>
    <scope>NUCLEOTIDE SEQUENCE</scope>
    <source>
        <tissue evidence="1">Shoot tissue taken approximately 20 cm above the soil surface</tissue>
    </source>
</reference>
<dbReference type="EMBL" id="GBRH01266552">
    <property type="protein sequence ID" value="JAD31343.1"/>
    <property type="molecule type" value="Transcribed_RNA"/>
</dbReference>
<dbReference type="AlphaFoldDB" id="A0A0A8Z0X8"/>
<reference evidence="1" key="2">
    <citation type="journal article" date="2015" name="Data Brief">
        <title>Shoot transcriptome of the giant reed, Arundo donax.</title>
        <authorList>
            <person name="Barrero R.A."/>
            <person name="Guerrero F.D."/>
            <person name="Moolhuijzen P."/>
            <person name="Goolsby J.A."/>
            <person name="Tidwell J."/>
            <person name="Bellgard S.E."/>
            <person name="Bellgard M.I."/>
        </authorList>
    </citation>
    <scope>NUCLEOTIDE SEQUENCE</scope>
    <source>
        <tissue evidence="1">Shoot tissue taken approximately 20 cm above the soil surface</tissue>
    </source>
</reference>
<accession>A0A0A8Z0X8</accession>
<organism evidence="1">
    <name type="scientific">Arundo donax</name>
    <name type="common">Giant reed</name>
    <name type="synonym">Donax arundinaceus</name>
    <dbReference type="NCBI Taxonomy" id="35708"/>
    <lineage>
        <taxon>Eukaryota</taxon>
        <taxon>Viridiplantae</taxon>
        <taxon>Streptophyta</taxon>
        <taxon>Embryophyta</taxon>
        <taxon>Tracheophyta</taxon>
        <taxon>Spermatophyta</taxon>
        <taxon>Magnoliopsida</taxon>
        <taxon>Liliopsida</taxon>
        <taxon>Poales</taxon>
        <taxon>Poaceae</taxon>
        <taxon>PACMAD clade</taxon>
        <taxon>Arundinoideae</taxon>
        <taxon>Arundineae</taxon>
        <taxon>Arundo</taxon>
    </lineage>
</organism>
<proteinExistence type="predicted"/>
<sequence length="27" mass="2979">MNNTLLRKGATILTIISVCTCMHLCDL</sequence>
<name>A0A0A8Z0X8_ARUDO</name>